<reference evidence="1" key="1">
    <citation type="submission" date="2020-05" db="EMBL/GenBank/DDBJ databases">
        <authorList>
            <person name="Chiriac C."/>
            <person name="Salcher M."/>
            <person name="Ghai R."/>
            <person name="Kavagutti S V."/>
        </authorList>
    </citation>
    <scope>NUCLEOTIDE SEQUENCE</scope>
</reference>
<dbReference type="AlphaFoldDB" id="A0A6J6FMZ5"/>
<organism evidence="1">
    <name type="scientific">freshwater metagenome</name>
    <dbReference type="NCBI Taxonomy" id="449393"/>
    <lineage>
        <taxon>unclassified sequences</taxon>
        <taxon>metagenomes</taxon>
        <taxon>ecological metagenomes</taxon>
    </lineage>
</organism>
<dbReference type="EMBL" id="CAEZTS010000170">
    <property type="protein sequence ID" value="CAB4590047.1"/>
    <property type="molecule type" value="Genomic_DNA"/>
</dbReference>
<protein>
    <submittedName>
        <fullName evidence="1">Unannotated protein</fullName>
    </submittedName>
</protein>
<name>A0A6J6FMZ5_9ZZZZ</name>
<accession>A0A6J6FMZ5</accession>
<evidence type="ECO:0000313" key="1">
    <source>
        <dbReference type="EMBL" id="CAB4590047.1"/>
    </source>
</evidence>
<proteinExistence type="predicted"/>
<sequence length="46" mass="4978">MLGANANAADRKAAAMETVAPMRVSPAMLPVNFREIQRAPKTRPIN</sequence>
<gene>
    <name evidence="1" type="ORF">UFOPK1722_01590</name>
</gene>